<dbReference type="FunFam" id="3.40.50.1460:FF:000076">
    <property type="entry name" value="Senescence enhanced2b"/>
    <property type="match status" value="1"/>
</dbReference>
<dbReference type="Gene3D" id="1.10.132.130">
    <property type="match status" value="1"/>
</dbReference>
<dbReference type="InterPro" id="IPR043577">
    <property type="entry name" value="AE"/>
</dbReference>
<evidence type="ECO:0000256" key="4">
    <source>
        <dbReference type="ARBA" id="ARBA00022801"/>
    </source>
</evidence>
<dbReference type="FunFam" id="1.10.132.130:FF:000001">
    <property type="entry name" value="Vacuolar-processing enzyme beta-isozyme"/>
    <property type="match status" value="1"/>
</dbReference>
<keyword evidence="2" id="KW-0645">Protease</keyword>
<feature type="active site" evidence="6">
    <location>
        <position position="163"/>
    </location>
</feature>
<dbReference type="AlphaFoldDB" id="A0A1D6NMH3"/>
<evidence type="ECO:0000256" key="3">
    <source>
        <dbReference type="ARBA" id="ARBA00022729"/>
    </source>
</evidence>
<feature type="signal peptide" evidence="7">
    <location>
        <begin position="1"/>
        <end position="21"/>
    </location>
</feature>
<evidence type="ECO:0000256" key="6">
    <source>
        <dbReference type="PIRSR" id="PIRSR019663-1"/>
    </source>
</evidence>
<accession>A0A1D6NMH3</accession>
<evidence type="ECO:0000259" key="8">
    <source>
        <dbReference type="Pfam" id="PF20985"/>
    </source>
</evidence>
<dbReference type="InParanoid" id="A0A1D6NMH3"/>
<dbReference type="GO" id="GO:0004197">
    <property type="term" value="F:cysteine-type endopeptidase activity"/>
    <property type="evidence" value="ECO:0007669"/>
    <property type="project" value="InterPro"/>
</dbReference>
<dbReference type="Gene3D" id="3.40.50.1460">
    <property type="match status" value="2"/>
</dbReference>
<dbReference type="PIRSF" id="PIRSF500139">
    <property type="entry name" value="AE"/>
    <property type="match status" value="1"/>
</dbReference>
<evidence type="ECO:0000313" key="9">
    <source>
        <dbReference type="EMBL" id="ONM41373.1"/>
    </source>
</evidence>
<feature type="domain" description="Legumain prodomain" evidence="8">
    <location>
        <begin position="390"/>
        <end position="486"/>
    </location>
</feature>
<dbReference type="IntAct" id="A0A1D6NMH3">
    <property type="interactions" value="72"/>
</dbReference>
<protein>
    <submittedName>
        <fullName evidence="9">Senescence enhanced2b</fullName>
    </submittedName>
</protein>
<keyword evidence="5" id="KW-0788">Thiol protease</keyword>
<keyword evidence="4" id="KW-0378">Hydrolase</keyword>
<evidence type="ECO:0000256" key="5">
    <source>
        <dbReference type="ARBA" id="ARBA00022807"/>
    </source>
</evidence>
<evidence type="ECO:0000256" key="2">
    <source>
        <dbReference type="ARBA" id="ARBA00022670"/>
    </source>
</evidence>
<organism evidence="9">
    <name type="scientific">Zea mays</name>
    <name type="common">Maize</name>
    <dbReference type="NCBI Taxonomy" id="4577"/>
    <lineage>
        <taxon>Eukaryota</taxon>
        <taxon>Viridiplantae</taxon>
        <taxon>Streptophyta</taxon>
        <taxon>Embryophyta</taxon>
        <taxon>Tracheophyta</taxon>
        <taxon>Spermatophyta</taxon>
        <taxon>Magnoliopsida</taxon>
        <taxon>Liliopsida</taxon>
        <taxon>Poales</taxon>
        <taxon>Poaceae</taxon>
        <taxon>PACMAD clade</taxon>
        <taxon>Panicoideae</taxon>
        <taxon>Andropogonodae</taxon>
        <taxon>Andropogoneae</taxon>
        <taxon>Tripsacinae</taxon>
        <taxon>Zea</taxon>
    </lineage>
</organism>
<dbReference type="OMA" id="FREPEND"/>
<proteinExistence type="inferred from homology"/>
<dbReference type="InterPro" id="IPR048501">
    <property type="entry name" value="Legum_prodom"/>
</dbReference>
<feature type="active site" description="Nucleophile" evidence="6">
    <location>
        <position position="227"/>
    </location>
</feature>
<dbReference type="EMBL" id="CM007649">
    <property type="protein sequence ID" value="ONM41373.1"/>
    <property type="molecule type" value="Genomic_DNA"/>
</dbReference>
<name>A0A1D6NMH3_MAIZE</name>
<gene>
    <name evidence="9" type="ORF">ZEAMMB73_Zm00001d044495</name>
</gene>
<dbReference type="PANTHER" id="PTHR12000:SF50">
    <property type="entry name" value="VACUOLAR-PROCESSING ENZYME GAMMA-ISOZYME"/>
    <property type="match status" value="1"/>
</dbReference>
<dbReference type="Pfam" id="PF01650">
    <property type="entry name" value="Peptidase_C13"/>
    <property type="match status" value="2"/>
</dbReference>
<dbReference type="FunCoup" id="A0A1D6NMH3">
    <property type="interactions" value="732"/>
</dbReference>
<dbReference type="InterPro" id="IPR046427">
    <property type="entry name" value="Legumain_prodom_sf"/>
</dbReference>
<dbReference type="PRINTS" id="PR00776">
    <property type="entry name" value="HEMOGLOBNASE"/>
</dbReference>
<dbReference type="SMR" id="A0A1D6NMH3"/>
<dbReference type="STRING" id="4577.A0A1D6NMH3"/>
<dbReference type="InterPro" id="IPR001096">
    <property type="entry name" value="Peptidase_C13"/>
</dbReference>
<dbReference type="PIRSF" id="PIRSF019663">
    <property type="entry name" value="Legumain"/>
    <property type="match status" value="1"/>
</dbReference>
<dbReference type="Pfam" id="PF20985">
    <property type="entry name" value="Legum_prodom"/>
    <property type="match status" value="1"/>
</dbReference>
<feature type="chain" id="PRO_5010807457" evidence="7">
    <location>
        <begin position="22"/>
        <end position="503"/>
    </location>
</feature>
<dbReference type="PANTHER" id="PTHR12000">
    <property type="entry name" value="HEMOGLOBINASE FAMILY MEMBER"/>
    <property type="match status" value="1"/>
</dbReference>
<evidence type="ECO:0000256" key="7">
    <source>
        <dbReference type="SAM" id="SignalP"/>
    </source>
</evidence>
<dbReference type="ExpressionAtlas" id="A0A1D6NMH3">
    <property type="expression patterns" value="baseline and differential"/>
</dbReference>
<dbReference type="EMBL" id="CM007649">
    <property type="protein sequence ID" value="ONM41371.1"/>
    <property type="molecule type" value="Genomic_DNA"/>
</dbReference>
<evidence type="ECO:0000256" key="1">
    <source>
        <dbReference type="ARBA" id="ARBA00009941"/>
    </source>
</evidence>
<dbReference type="CDD" id="cd21115">
    <property type="entry name" value="legumain_C"/>
    <property type="match status" value="1"/>
</dbReference>
<keyword evidence="3 7" id="KW-0732">Signal</keyword>
<dbReference type="GO" id="GO:0051603">
    <property type="term" value="P:proteolysis involved in protein catabolic process"/>
    <property type="evidence" value="ECO:0007669"/>
    <property type="project" value="InterPro"/>
</dbReference>
<sequence>MVADRLRLALLLSACLCSAWARPRLEPTIRLPSERAAADDAVGTRWAVLIAGSNGYYNYRHQADICHAYQIMKKGGLKDENIVVFMYDDIAHSPENPRPGVIINHPQGGDVYAGVPKDYTGREVNVDNFFAVLLGNKTALRGGSGKVVDSGPNDHIFVFYSDHGGPGVLGMPTYPYLYGDDLVDVLKKKHAAGTYKSLVSLVCSVLLFNVVICIVKQGLEVFYLEACESGSIFEGLLPNDINVYATTASNAEESSWGTYCPGEFPSPPPEYDTCLGDLYSVAWMEDSDFHNLRTESLKQQYNLVKDRTAVQDTFSYGSHVMQYGSLELNVKHLFSYIGTNPANDDNTFIEDNSLPSFSKAVNQRDADLVYFWQKYRKLADSSPEKNEARKELLEVMAHRSHVDSSVELIGSLLFGSEDGPRVLKAVRAAGEPLVDDWSCLKSTVRTFEAQCGSLAQYGMKHMRSFANICNAGILPEAVSKVAAQACTSIPSNPWSSIHKGFSA</sequence>
<comment type="similarity">
    <text evidence="1">Belongs to the peptidase C13 family.</text>
</comment>
<reference evidence="9" key="1">
    <citation type="submission" date="2015-12" db="EMBL/GenBank/DDBJ databases">
        <title>Update maize B73 reference genome by single molecule sequencing technologies.</title>
        <authorList>
            <consortium name="Maize Genome Sequencing Project"/>
            <person name="Ware D."/>
        </authorList>
    </citation>
    <scope>NUCLEOTIDE SEQUENCE [LARGE SCALE GENOMIC DNA]</scope>
    <source>
        <tissue evidence="9">Seedling</tissue>
    </source>
</reference>